<organism evidence="1 2">
    <name type="scientific">Rhizophagus irregularis</name>
    <dbReference type="NCBI Taxonomy" id="588596"/>
    <lineage>
        <taxon>Eukaryota</taxon>
        <taxon>Fungi</taxon>
        <taxon>Fungi incertae sedis</taxon>
        <taxon>Mucoromycota</taxon>
        <taxon>Glomeromycotina</taxon>
        <taxon>Glomeromycetes</taxon>
        <taxon>Glomerales</taxon>
        <taxon>Glomeraceae</taxon>
        <taxon>Rhizophagus</taxon>
    </lineage>
</organism>
<dbReference type="EMBL" id="LLXI01000013">
    <property type="protein sequence ID" value="PKY37929.1"/>
    <property type="molecule type" value="Genomic_DNA"/>
</dbReference>
<keyword evidence="2" id="KW-1185">Reference proteome</keyword>
<name>A0A2I1FU62_9GLOM</name>
<protein>
    <submittedName>
        <fullName evidence="1">Uncharacterized protein</fullName>
    </submittedName>
</protein>
<reference evidence="1 2" key="1">
    <citation type="submission" date="2015-10" db="EMBL/GenBank/DDBJ databases">
        <title>Genome analyses suggest a sexual origin of heterokaryosis in a supposedly ancient asexual fungus.</title>
        <authorList>
            <person name="Ropars J."/>
            <person name="Sedzielewska K."/>
            <person name="Noel J."/>
            <person name="Charron P."/>
            <person name="Farinelli L."/>
            <person name="Marton T."/>
            <person name="Kruger M."/>
            <person name="Pelin A."/>
            <person name="Brachmann A."/>
            <person name="Corradi N."/>
        </authorList>
    </citation>
    <scope>NUCLEOTIDE SEQUENCE [LARGE SCALE GENOMIC DNA]</scope>
    <source>
        <strain evidence="1 2">A4</strain>
    </source>
</reference>
<dbReference type="AlphaFoldDB" id="A0A2I1FU62"/>
<dbReference type="Proteomes" id="UP000234323">
    <property type="component" value="Unassembled WGS sequence"/>
</dbReference>
<evidence type="ECO:0000313" key="2">
    <source>
        <dbReference type="Proteomes" id="UP000234323"/>
    </source>
</evidence>
<proteinExistence type="predicted"/>
<evidence type="ECO:0000313" key="1">
    <source>
        <dbReference type="EMBL" id="PKY37929.1"/>
    </source>
</evidence>
<feature type="non-terminal residue" evidence="1">
    <location>
        <position position="1"/>
    </location>
</feature>
<dbReference type="VEuPathDB" id="FungiDB:RhiirFUN_024840"/>
<comment type="caution">
    <text evidence="1">The sequence shown here is derived from an EMBL/GenBank/DDBJ whole genome shotgun (WGS) entry which is preliminary data.</text>
</comment>
<accession>A0A2I1FU62</accession>
<sequence length="101" mass="11674">AFGEVVGNAYYHDNVKMNSDRKKILKTMQLAFFKIWQLFSGDSPNLKNLEMYGILVYNKNHIISLQQDIESALKSRKKLNHDGTQHINDSIVYTSSLQKKI</sequence>
<dbReference type="VEuPathDB" id="FungiDB:RhiirA1_413720"/>
<gene>
    <name evidence="1" type="ORF">RhiirA4_391213</name>
</gene>
<dbReference type="VEuPathDB" id="FungiDB:FUN_021129"/>